<evidence type="ECO:0000256" key="1">
    <source>
        <dbReference type="SAM" id="MobiDB-lite"/>
    </source>
</evidence>
<keyword evidence="4" id="KW-1185">Reference proteome</keyword>
<keyword evidence="2" id="KW-0812">Transmembrane</keyword>
<dbReference type="Proteomes" id="UP000694425">
    <property type="component" value="Unplaced"/>
</dbReference>
<reference evidence="3" key="2">
    <citation type="submission" date="2025-09" db="UniProtKB">
        <authorList>
            <consortium name="Ensembl"/>
        </authorList>
    </citation>
    <scope>IDENTIFICATION</scope>
</reference>
<feature type="region of interest" description="Disordered" evidence="1">
    <location>
        <begin position="1"/>
        <end position="51"/>
    </location>
</feature>
<name>A0A8C7B4V6_NEOVI</name>
<proteinExistence type="predicted"/>
<keyword evidence="2" id="KW-1133">Transmembrane helix</keyword>
<dbReference type="AlphaFoldDB" id="A0A8C7B4V6"/>
<feature type="compositionally biased region" description="Basic and acidic residues" evidence="1">
    <location>
        <begin position="13"/>
        <end position="22"/>
    </location>
</feature>
<sequence length="192" mass="21370">MRPSVRCAQPAEGRARGEESWQRIRGARRRSPRAASPESHLSPGASVASKSVSVTHNRFPWAAEDAAGPRGARGRLTSYFQEPLADRVGCLADRCLLLGGYGSEVAGRGLSNVETFFLLPQVPSSVQYLRRLLCRKRWKEERKRNILPIAFLIPALLCFPFSPSSKGSFPPKCLAKQKRCCCFCMKNKSLIY</sequence>
<organism evidence="3 4">
    <name type="scientific">Neovison vison</name>
    <name type="common">American mink</name>
    <name type="synonym">Mustela vison</name>
    <dbReference type="NCBI Taxonomy" id="452646"/>
    <lineage>
        <taxon>Eukaryota</taxon>
        <taxon>Metazoa</taxon>
        <taxon>Chordata</taxon>
        <taxon>Craniata</taxon>
        <taxon>Vertebrata</taxon>
        <taxon>Euteleostomi</taxon>
        <taxon>Mammalia</taxon>
        <taxon>Eutheria</taxon>
        <taxon>Laurasiatheria</taxon>
        <taxon>Carnivora</taxon>
        <taxon>Caniformia</taxon>
        <taxon>Musteloidea</taxon>
        <taxon>Mustelidae</taxon>
        <taxon>Mustelinae</taxon>
        <taxon>Neogale</taxon>
    </lineage>
</organism>
<evidence type="ECO:0000313" key="3">
    <source>
        <dbReference type="Ensembl" id="ENSNVIP00000015188.1"/>
    </source>
</evidence>
<evidence type="ECO:0000256" key="2">
    <source>
        <dbReference type="SAM" id="Phobius"/>
    </source>
</evidence>
<feature type="transmembrane region" description="Helical" evidence="2">
    <location>
        <begin position="145"/>
        <end position="162"/>
    </location>
</feature>
<protein>
    <submittedName>
        <fullName evidence="3">Uncharacterized protein</fullName>
    </submittedName>
</protein>
<reference evidence="3" key="1">
    <citation type="submission" date="2025-08" db="UniProtKB">
        <authorList>
            <consortium name="Ensembl"/>
        </authorList>
    </citation>
    <scope>IDENTIFICATION</scope>
</reference>
<dbReference type="Ensembl" id="ENSNVIT00000017730.1">
    <property type="protein sequence ID" value="ENSNVIP00000015188.1"/>
    <property type="gene ID" value="ENSNVIG00000011915.1"/>
</dbReference>
<keyword evidence="2" id="KW-0472">Membrane</keyword>
<evidence type="ECO:0000313" key="4">
    <source>
        <dbReference type="Proteomes" id="UP000694425"/>
    </source>
</evidence>
<accession>A0A8C7B4V6</accession>